<feature type="region of interest" description="Disordered" evidence="1">
    <location>
        <begin position="174"/>
        <end position="213"/>
    </location>
</feature>
<evidence type="ECO:0000313" key="2">
    <source>
        <dbReference type="EMBL" id="QIW95213.1"/>
    </source>
</evidence>
<dbReference type="AlphaFoldDB" id="A0A6H0XKF5"/>
<reference evidence="2 3" key="1">
    <citation type="journal article" date="2016" name="Sci. Rep.">
        <title>Peltaster fructicola genome reveals evolution from an invasive phytopathogen to an ectophytic parasite.</title>
        <authorList>
            <person name="Xu C."/>
            <person name="Chen H."/>
            <person name="Gleason M.L."/>
            <person name="Xu J.R."/>
            <person name="Liu H."/>
            <person name="Zhang R."/>
            <person name="Sun G."/>
        </authorList>
    </citation>
    <scope>NUCLEOTIDE SEQUENCE [LARGE SCALE GENOMIC DNA]</scope>
    <source>
        <strain evidence="2 3">LNHT1506</strain>
    </source>
</reference>
<accession>A0A6H0XKF5</accession>
<name>A0A6H0XKF5_9PEZI</name>
<feature type="compositionally biased region" description="Basic and acidic residues" evidence="1">
    <location>
        <begin position="198"/>
        <end position="207"/>
    </location>
</feature>
<protein>
    <submittedName>
        <fullName evidence="2">Uncharacterized protein</fullName>
    </submittedName>
</protein>
<dbReference type="EMBL" id="CP051139">
    <property type="protein sequence ID" value="QIW95213.1"/>
    <property type="molecule type" value="Genomic_DNA"/>
</dbReference>
<evidence type="ECO:0000313" key="3">
    <source>
        <dbReference type="Proteomes" id="UP000503462"/>
    </source>
</evidence>
<sequence>MDELRAMPSPRSDRLYSLLARLRFDEANVDEKLAFIYLTKRSGWSEIYTLANQRVIAENGTIGQASWMFEEAGLGLLDLSKLSLTDGAETTEIDDLADAIQKLSATDLKPTKSAGQEFSLSFELVDAQEPPYASFGFLVRSEAVLERLGSDMRREFVEPPPGAHRGQLFAEEYRSEPLAGPLRRPSTHPSRLLPYEEDPSKRTRDTGNEDEDD</sequence>
<organism evidence="2 3">
    <name type="scientific">Peltaster fructicola</name>
    <dbReference type="NCBI Taxonomy" id="286661"/>
    <lineage>
        <taxon>Eukaryota</taxon>
        <taxon>Fungi</taxon>
        <taxon>Dikarya</taxon>
        <taxon>Ascomycota</taxon>
        <taxon>Pezizomycotina</taxon>
        <taxon>Dothideomycetes</taxon>
        <taxon>Dothideomycetes incertae sedis</taxon>
        <taxon>Peltaster</taxon>
    </lineage>
</organism>
<gene>
    <name evidence="2" type="ORF">AMS68_000731</name>
</gene>
<evidence type="ECO:0000256" key="1">
    <source>
        <dbReference type="SAM" id="MobiDB-lite"/>
    </source>
</evidence>
<proteinExistence type="predicted"/>
<dbReference type="Proteomes" id="UP000503462">
    <property type="component" value="Chromosome 1"/>
</dbReference>
<keyword evidence="3" id="KW-1185">Reference proteome</keyword>